<dbReference type="WBParaSite" id="RSKR_0000841300.1">
    <property type="protein sequence ID" value="RSKR_0000841300.1"/>
    <property type="gene ID" value="RSKR_0000841300"/>
</dbReference>
<name>A0AC35U7P9_9BILA</name>
<accession>A0AC35U7P9</accession>
<protein>
    <submittedName>
        <fullName evidence="2">ZP domain-containing protein</fullName>
    </submittedName>
</protein>
<dbReference type="Proteomes" id="UP000095286">
    <property type="component" value="Unplaced"/>
</dbReference>
<reference evidence="2" key="1">
    <citation type="submission" date="2016-11" db="UniProtKB">
        <authorList>
            <consortium name="WormBaseParasite"/>
        </authorList>
    </citation>
    <scope>IDENTIFICATION</scope>
    <source>
        <strain evidence="2">KR3021</strain>
    </source>
</reference>
<evidence type="ECO:0000313" key="1">
    <source>
        <dbReference type="Proteomes" id="UP000095286"/>
    </source>
</evidence>
<organism evidence="1 2">
    <name type="scientific">Rhabditophanes sp. KR3021</name>
    <dbReference type="NCBI Taxonomy" id="114890"/>
    <lineage>
        <taxon>Eukaryota</taxon>
        <taxon>Metazoa</taxon>
        <taxon>Ecdysozoa</taxon>
        <taxon>Nematoda</taxon>
        <taxon>Chromadorea</taxon>
        <taxon>Rhabditida</taxon>
        <taxon>Tylenchina</taxon>
        <taxon>Panagrolaimomorpha</taxon>
        <taxon>Strongyloidoidea</taxon>
        <taxon>Alloionematidae</taxon>
        <taxon>Rhabditophanes</taxon>
    </lineage>
</organism>
<sequence length="1231" mass="137177">MTQNNFNFELFGTFMNTTCHTSENNTIASVIEIKKNKLRDPKKDDFDPDYQHILNETSIVDDVTSKPKEIHETESSLTTAISSTENNIQKTTEAHQTESSLSGMTDIPTTESSLSGMTDIPTTDSSLSGVTDISTDSSITTNAPTTEIYLTETTDPHQTESSLGGKTLLSENLTTAQTQQSVILTEKVITMLTTKTTPQITTPTLIPKRDLITEQQQTNSDKITSTKIEKLTSTKMKKLTSTEVDIKTTPSPSISKSVIVETHHQLDKNETKLEDPIGTNAIQMPHILEESDDITKLTPSDLHVRVICFSAGANVTFKVNNMTKYSGAVYAAERFSQCRLFVQDSNFFTLFIPRPSPNSPEPRIIADGSHNNANKLASVKLKIMRDEKTVEHVFIGEQLKAVLKTDINHKKIKVLDCNVTRVGGHDPTVKTVQLISEGCSTMPQIISDISLGQFGLEANFTAFRIDGSDQIDILCNVMLCTVDCAPAIPCKPKGRRLRHATKDMNYTEHFSHLDKGSLVQFTFITLVIFVANICTFDFANSCKPIYVRWPRVRLNVQPTSEGTFSFTSCKGACTNEENPMRQGISQQCSSFNHRVGPNQYSSHCQIFQKDKTQILDGYVEADDRYSFYWKYCVKSDRVCSGEYAFTFLSDRYMASSEITKKFDSSTLEECLAECLNENSYLCRSVSFNRTSGECGLSKQNQLSKPAMIKLNNNPNFRVDYYENNCFNISESFAFDYRCEENGIRVKVDSVLPYTGALYGLYDFFTCRVEPKEETKFEYLFEYPTVSKNCSDSLRFKGKEMILEVVLSTDGVEPLYFITPDDLTFQAKCPINPTMGLEDNGDISEFPDSISGHISFPSRNTIALTSKSRNVVDKDIPVSVQTKTHEILTTLPTLTTKVVTTPIVTATAASAPITTTKVTTTTQKVNPTTATVSIESTIPEGIDEDIVSTAPTTLELLTKRVEEQNKPTTNPPTTPNYNLEPQRNVTEYIKPKIETKVDISDMVKNAVLKDKVIFEIYHNSRPVEAVVVGSRITLSFTPTLAVPPSYMSITGCQVEPIGSLYDWEKEPLAIIKDGCQADHVGLVCPPQKTDYGVRVTVESFRYQTTAQVQYTCLIRICPFSECPTQTCNAVEGCPRTESPDSITNIFKTRAKRLLSIDQIRQAVAANPYLLEQLNLTNNTLSTPSSNHLNTVLQQQLVAIAGDHVVRKRLVVVNSEEELKYYVKTGDVPELGN</sequence>
<proteinExistence type="predicted"/>
<evidence type="ECO:0000313" key="2">
    <source>
        <dbReference type="WBParaSite" id="RSKR_0000841300.1"/>
    </source>
</evidence>